<keyword evidence="4" id="KW-0812">Transmembrane</keyword>
<evidence type="ECO:0000256" key="3">
    <source>
        <dbReference type="PROSITE-ProRule" id="PRU00339"/>
    </source>
</evidence>
<feature type="transmembrane region" description="Helical" evidence="4">
    <location>
        <begin position="272"/>
        <end position="289"/>
    </location>
</feature>
<evidence type="ECO:0000256" key="1">
    <source>
        <dbReference type="ARBA" id="ARBA00022737"/>
    </source>
</evidence>
<dbReference type="InterPro" id="IPR052346">
    <property type="entry name" value="O-mannosyl-transferase_TMTC"/>
</dbReference>
<keyword evidence="2 3" id="KW-0802">TPR repeat</keyword>
<gene>
    <name evidence="5" type="ORF">NBG4_270011</name>
</gene>
<dbReference type="SUPFAM" id="SSF48452">
    <property type="entry name" value="TPR-like"/>
    <property type="match status" value="1"/>
</dbReference>
<dbReference type="Pfam" id="PF13414">
    <property type="entry name" value="TPR_11"/>
    <property type="match status" value="2"/>
</dbReference>
<dbReference type="OrthoDB" id="9797765at2"/>
<dbReference type="SMART" id="SM00028">
    <property type="entry name" value="TPR"/>
    <property type="match status" value="4"/>
</dbReference>
<feature type="transmembrane region" description="Helical" evidence="4">
    <location>
        <begin position="174"/>
        <end position="191"/>
    </location>
</feature>
<organism evidence="5 6">
    <name type="scientific">Candidatus Sulfobium mesophilum</name>
    <dbReference type="NCBI Taxonomy" id="2016548"/>
    <lineage>
        <taxon>Bacteria</taxon>
        <taxon>Pseudomonadati</taxon>
        <taxon>Nitrospirota</taxon>
        <taxon>Nitrospiria</taxon>
        <taxon>Nitrospirales</taxon>
        <taxon>Nitrospiraceae</taxon>
        <taxon>Candidatus Sulfobium</taxon>
    </lineage>
</organism>
<evidence type="ECO:0000256" key="4">
    <source>
        <dbReference type="SAM" id="Phobius"/>
    </source>
</evidence>
<name>A0A2U3QGM4_9BACT</name>
<sequence length="625" mass="70289">MLFYSYTEQNYVLSTFGNKGKNISSENKHKEIQKGEAGLPIGGALPQRTSVKTELLLSFIIVLISAGVYFNALTCGFVHDDRFQVLENYWITDVRYIPEIFSSNVWKFNRQLESNYYRPLMHIIYMFNFHLFGLNPMGFHLVNVLFHAGVSVLVFAIALILLDGQLRISSSPSRAFPAFAAAILFATHPVHTEAVTWVAGLTDVSATFFCLLSLNFYIRSGSKTGGLYMLSVASFFIATLCKEPALMLPLILAAYDFLFKKDEKKIRLLKRYIAYLAAAGVYLLLRFRALEGVVPIIGTELSYYQYFINIFPLFAQYLEKLILPINLSFRRDFIPIESLAVAEGMISLIVAVVYLMAVWLTSRKEKIICFSLLVIVIPLLPAFYIRGIIGPPFSERYLYFPSVGFVVLSALILYRAQSRFPSGGLVTVAIFFIVAGLYGSGTVMRNTVWKNNNSFFADALQKSGSSEFRMKAIVESIHSANKAMESGNIDAAIETYQYALTLRPDDYDTHYRLGIAFGQKGLTEKAIEQYQNAIRLKPDYLDARINLGNSFFAEGLIDKAIEEYESALKIDPDSVKANYNLGVAYKEKGLIDKAIEHLKTAAERAPLEPLIRHSLDEAYASKSKK</sequence>
<feature type="transmembrane region" description="Helical" evidence="4">
    <location>
        <begin position="140"/>
        <end position="162"/>
    </location>
</feature>
<dbReference type="InterPro" id="IPR011990">
    <property type="entry name" value="TPR-like_helical_dom_sf"/>
</dbReference>
<dbReference type="PROSITE" id="PS50293">
    <property type="entry name" value="TPR_REGION"/>
    <property type="match status" value="1"/>
</dbReference>
<evidence type="ECO:0000313" key="5">
    <source>
        <dbReference type="EMBL" id="SPQ00548.1"/>
    </source>
</evidence>
<evidence type="ECO:0000313" key="6">
    <source>
        <dbReference type="Proteomes" id="UP000245125"/>
    </source>
</evidence>
<feature type="transmembrane region" description="Helical" evidence="4">
    <location>
        <begin position="367"/>
        <end position="385"/>
    </location>
</feature>
<feature type="transmembrane region" description="Helical" evidence="4">
    <location>
        <begin position="55"/>
        <end position="78"/>
    </location>
</feature>
<keyword evidence="4" id="KW-1133">Transmembrane helix</keyword>
<keyword evidence="1" id="KW-0677">Repeat</keyword>
<dbReference type="PANTHER" id="PTHR44227">
    <property type="match status" value="1"/>
</dbReference>
<feature type="transmembrane region" description="Helical" evidence="4">
    <location>
        <begin position="301"/>
        <end position="318"/>
    </location>
</feature>
<feature type="transmembrane region" description="Helical" evidence="4">
    <location>
        <begin position="423"/>
        <end position="444"/>
    </location>
</feature>
<feature type="transmembrane region" description="Helical" evidence="4">
    <location>
        <begin position="230"/>
        <end position="252"/>
    </location>
</feature>
<feature type="repeat" description="TPR" evidence="3">
    <location>
        <begin position="507"/>
        <end position="540"/>
    </location>
</feature>
<evidence type="ECO:0000256" key="2">
    <source>
        <dbReference type="ARBA" id="ARBA00022803"/>
    </source>
</evidence>
<keyword evidence="6" id="KW-1185">Reference proteome</keyword>
<dbReference type="AlphaFoldDB" id="A0A2U3QGM4"/>
<dbReference type="EMBL" id="OUUY01000072">
    <property type="protein sequence ID" value="SPQ00548.1"/>
    <property type="molecule type" value="Genomic_DNA"/>
</dbReference>
<dbReference type="Gene3D" id="1.25.40.10">
    <property type="entry name" value="Tetratricopeptide repeat domain"/>
    <property type="match status" value="2"/>
</dbReference>
<feature type="transmembrane region" description="Helical" evidence="4">
    <location>
        <begin position="197"/>
        <end position="218"/>
    </location>
</feature>
<accession>A0A2U3QGM4</accession>
<dbReference type="PROSITE" id="PS50005">
    <property type="entry name" value="TPR"/>
    <property type="match status" value="3"/>
</dbReference>
<feature type="transmembrane region" description="Helical" evidence="4">
    <location>
        <begin position="397"/>
        <end position="416"/>
    </location>
</feature>
<keyword evidence="4" id="KW-0472">Membrane</keyword>
<protein>
    <submittedName>
        <fullName evidence="5">Putative TPR repeat-containing protein</fullName>
    </submittedName>
</protein>
<dbReference type="InterPro" id="IPR019734">
    <property type="entry name" value="TPR_rpt"/>
</dbReference>
<dbReference type="Proteomes" id="UP000245125">
    <property type="component" value="Unassembled WGS sequence"/>
</dbReference>
<reference evidence="6" key="1">
    <citation type="submission" date="2018-03" db="EMBL/GenBank/DDBJ databases">
        <authorList>
            <person name="Zecchin S."/>
        </authorList>
    </citation>
    <scope>NUCLEOTIDE SEQUENCE [LARGE SCALE GENOMIC DNA]</scope>
</reference>
<proteinExistence type="predicted"/>
<feature type="transmembrane region" description="Helical" evidence="4">
    <location>
        <begin position="338"/>
        <end position="360"/>
    </location>
</feature>
<feature type="repeat" description="TPR" evidence="3">
    <location>
        <begin position="541"/>
        <end position="574"/>
    </location>
</feature>
<feature type="repeat" description="TPR" evidence="3">
    <location>
        <begin position="575"/>
        <end position="608"/>
    </location>
</feature>
<dbReference type="PANTHER" id="PTHR44227:SF3">
    <property type="entry name" value="PROTEIN O-MANNOSYL-TRANSFERASE TMTC4"/>
    <property type="match status" value="1"/>
</dbReference>